<dbReference type="AlphaFoldDB" id="A0A1V9Y7X1"/>
<dbReference type="SUPFAM" id="SSF46689">
    <property type="entry name" value="Homeodomain-like"/>
    <property type="match status" value="1"/>
</dbReference>
<dbReference type="PANTHER" id="PTHR19303:SF73">
    <property type="entry name" value="PROTEIN PDC2"/>
    <property type="match status" value="1"/>
</dbReference>
<reference evidence="3 4" key="1">
    <citation type="journal article" date="2014" name="Genome Biol. Evol.">
        <title>The secreted proteins of Achlya hypogyna and Thraustotheca clavata identify the ancestral oomycete secretome and reveal gene acquisitions by horizontal gene transfer.</title>
        <authorList>
            <person name="Misner I."/>
            <person name="Blouin N."/>
            <person name="Leonard G."/>
            <person name="Richards T.A."/>
            <person name="Lane C.E."/>
        </authorList>
    </citation>
    <scope>NUCLEOTIDE SEQUENCE [LARGE SCALE GENOMIC DNA]</scope>
    <source>
        <strain evidence="3 4">ATCC 34112</strain>
    </source>
</reference>
<sequence length="519" mass="59241">MPEKKVARKALSLAEKKRICEIYDQRDKWTHQQIADEYNNLLDDGSSRRITRINVTKTLKDKGKWLGMDQSLMTRKRVRGGKFEALEHGLSLVLQQVQSRGERLSDAILTTHAERLREEFNIKEEDFKISNGWVQNFKKRHNIRMNSQEIEAPESVLPAPPKPTQPTDDWMDNALVVRKIIIDSGCKREDVFLFDEVQIYFNKHNVRAHVGNCPKQGNRLIVGVMTNLIGTENSAMACIQRSSEALQFCDMMNASDYVHVDVQPRSTMNKELFTKYMLHFNEKMAQAQRHVICFVDQSPSHSLNGQSNSTLQANPFPLSHTTVYYLPPKCPTPTNAGLANMFQIQCKVAHLKLSTVMEADGILSSEMVPSSPPISPEQVLLWCVQLWKDFPSPIIKSHWRKVNWVPQEWLEGNQDVNAAIAENTKQQILTEWRDLHVMLYGHEPQSEIPDLSDDEMEDVNELNSIEVPAITNNAIAQSAVAQLSLFLQAQPETFTAEDLNLLQSISNRLVKDESIPFRV</sequence>
<gene>
    <name evidence="3" type="ORF">THRCLA_11383</name>
</gene>
<dbReference type="PROSITE" id="PS51253">
    <property type="entry name" value="HTH_CENPB"/>
    <property type="match status" value="1"/>
</dbReference>
<dbReference type="PANTHER" id="PTHR19303">
    <property type="entry name" value="TRANSPOSON"/>
    <property type="match status" value="1"/>
</dbReference>
<dbReference type="InterPro" id="IPR009057">
    <property type="entry name" value="Homeodomain-like_sf"/>
</dbReference>
<comment type="caution">
    <text evidence="3">The sequence shown here is derived from an EMBL/GenBank/DDBJ whole genome shotgun (WGS) entry which is preliminary data.</text>
</comment>
<accession>A0A1V9Y7X1</accession>
<dbReference type="Pfam" id="PF03221">
    <property type="entry name" value="HTH_Tnp_Tc5"/>
    <property type="match status" value="1"/>
</dbReference>
<dbReference type="STRING" id="74557.A0A1V9Y7X1"/>
<evidence type="ECO:0000313" key="4">
    <source>
        <dbReference type="Proteomes" id="UP000243217"/>
    </source>
</evidence>
<feature type="domain" description="HTH CENPB-type" evidence="2">
    <location>
        <begin position="74"/>
        <end position="147"/>
    </location>
</feature>
<name>A0A1V9Y7X1_9STRA</name>
<keyword evidence="4" id="KW-1185">Reference proteome</keyword>
<dbReference type="InterPro" id="IPR006600">
    <property type="entry name" value="HTH_CenpB_DNA-bd_dom"/>
</dbReference>
<dbReference type="Gene3D" id="1.10.10.60">
    <property type="entry name" value="Homeodomain-like"/>
    <property type="match status" value="2"/>
</dbReference>
<organism evidence="3 4">
    <name type="scientific">Thraustotheca clavata</name>
    <dbReference type="NCBI Taxonomy" id="74557"/>
    <lineage>
        <taxon>Eukaryota</taxon>
        <taxon>Sar</taxon>
        <taxon>Stramenopiles</taxon>
        <taxon>Oomycota</taxon>
        <taxon>Saprolegniomycetes</taxon>
        <taxon>Saprolegniales</taxon>
        <taxon>Achlyaceae</taxon>
        <taxon>Thraustotheca</taxon>
    </lineage>
</organism>
<evidence type="ECO:0000256" key="1">
    <source>
        <dbReference type="ARBA" id="ARBA00023125"/>
    </source>
</evidence>
<evidence type="ECO:0000259" key="2">
    <source>
        <dbReference type="PROSITE" id="PS51253"/>
    </source>
</evidence>
<dbReference type="GO" id="GO:0005634">
    <property type="term" value="C:nucleus"/>
    <property type="evidence" value="ECO:0007669"/>
    <property type="project" value="TreeGrafter"/>
</dbReference>
<evidence type="ECO:0000313" key="3">
    <source>
        <dbReference type="EMBL" id="OQR81816.1"/>
    </source>
</evidence>
<dbReference type="SMART" id="SM00674">
    <property type="entry name" value="CENPB"/>
    <property type="match status" value="1"/>
</dbReference>
<dbReference type="GO" id="GO:0003677">
    <property type="term" value="F:DNA binding"/>
    <property type="evidence" value="ECO:0007669"/>
    <property type="project" value="UniProtKB-KW"/>
</dbReference>
<dbReference type="OrthoDB" id="2447222at2759"/>
<keyword evidence="1" id="KW-0238">DNA-binding</keyword>
<dbReference type="EMBL" id="JNBS01004892">
    <property type="protein sequence ID" value="OQR81816.1"/>
    <property type="molecule type" value="Genomic_DNA"/>
</dbReference>
<dbReference type="Proteomes" id="UP000243217">
    <property type="component" value="Unassembled WGS sequence"/>
</dbReference>
<dbReference type="InterPro" id="IPR050863">
    <property type="entry name" value="CenT-Element_Derived"/>
</dbReference>
<proteinExistence type="predicted"/>
<protein>
    <recommendedName>
        <fullName evidence="2">HTH CENPB-type domain-containing protein</fullName>
    </recommendedName>
</protein>